<proteinExistence type="predicted"/>
<evidence type="ECO:0000259" key="5">
    <source>
        <dbReference type="Pfam" id="PF20842"/>
    </source>
</evidence>
<sequence length="1423" mass="153101">MPVRNIKILQLLLLLLVVSWNPVCLATYVTHPNIDLRSLEQLGISGSYKGISVYRDTEQLTQLPKSTSSVISFSNDTLKLIGTSNIDGTILDACIVNETLYFAGNFSTVNGQSMNHIASFDLTSKKLQPLKQGLDGIVYSLVCEAQQIYVGGSFIAPVDETVKYSDSLGTFGGSVAIWKDSTWHALPWKGLNGPVYSILKNSSMLIFGGQFDTTTDGQPYHAPASQPISIPTTGVSAVNTSTNSAPATSILCADASNTNPWLLTDGTTGTWQASFIDYSVNPVLIRVANSKLDNHQTKEFSIRSLSDSTVYELTYLDPDTNVTKTCSTNCMLSKDMNVGYQDFRITNISLSSGIAIDIKSWYGASGGLASVKVFQSEIFAYAVPVESSNFCAATTNTNLPKVVKTGGAWTNTTGAGAYSTITVTSSSTKPSATFYPNLAESGFYEVLVYTPACENCTTVDALVYATSNSIVAANTTINQQSSTSQVIYNGYFDVSSSFQPHITLTLGHNVTLNSGESATMIAHAVQFIKDVSLGGLTSILQYNSSDTKMTTKEAIGWSALKDNLPSQSVVKTMQLVDNHVLLAGNFSATDKSNVKYSNLVQYDMAANQLKSLTNGGLNGPVESMACISADCFVGGMFTLVSNGTLALNNIAQYNLQKATWTALEGGVDGAVNSVSVFNDHVLVSGNFSKNGTQGNAWWDIKTKQWIQDETMPFLDGIITSVQSYNNVDYYMGSMTNAQRYRSNGISFITSSSDITMLSPMSAFAPITNQSTVSSGVLFKSNITANNETRTTILGGIFSLSNNIQNVAIYNQGEWSGIEGTNWQGSVNSMAVENNLLYVGGEFSGSNINHLAVFNLTSKAPFLAPNLTTDDGTSAYVNTIRHVPSLNMMVIGGRFNSIDTAPCTSICGISTTNHSWTTLGSGLAGEVVDIQPINNSLIVASGNLTLDNSSLLIAKYDFKQNTWGPLGTADLPGPSRHIAFDNITQNLYIAGEANGSTFLRVWDGQQFMAPDSQLGPGSIIQQLTMLPVMDASAQNILLASGFLNLGTYGNVSAAFFDGKNWIPYLVTSGAQGSSSDVSLGSLFYLDQPYTIIAEIIQHFLPRPVVILIAIACSLGIVFSIASSAIAIIFLKRKRDRKIDPQEHPSTYYGKPPRSPESLLEALKQSSPPEDDDDDMNEDNAEKRPRTETEQETLYNLSKAISSDHLNEQAFGAAAMTTARPTPNTHSRQSSSHNFFYNTNNSPVPRKGSVASIGYGGQVALPAAAAAISNKFTSSARPESFARPYSEIQRDPQPEFLHNNDYTTKEMTEIPGRSYSPYNPFRNSVMSTNLDPFNGNTAALGVNATDGIVPAVNMATANHDKQNENTAQSIMTNKDNSTPQAVSYSNIPAAIPSTFHIDNQQQNVTYTNVPAATPSSYTVIQNNNV</sequence>
<dbReference type="SUPFAM" id="SSF50965">
    <property type="entry name" value="Galactose oxidase, central domain"/>
    <property type="match status" value="1"/>
</dbReference>
<accession>A0A367KNJ1</accession>
<comment type="caution">
    <text evidence="7">The sequence shown here is derived from an EMBL/GenBank/DDBJ whole genome shotgun (WGS) entry which is preliminary data.</text>
</comment>
<gene>
    <name evidence="7" type="ORF">CU098_005698</name>
</gene>
<dbReference type="InterPro" id="IPR024982">
    <property type="entry name" value="Rax2-like_C"/>
</dbReference>
<dbReference type="InterPro" id="IPR011043">
    <property type="entry name" value="Gal_Oxase/kelch_b-propeller"/>
</dbReference>
<evidence type="ECO:0000256" key="1">
    <source>
        <dbReference type="SAM" id="MobiDB-lite"/>
    </source>
</evidence>
<evidence type="ECO:0000256" key="3">
    <source>
        <dbReference type="SAM" id="SignalP"/>
    </source>
</evidence>
<evidence type="ECO:0000259" key="6">
    <source>
        <dbReference type="Pfam" id="PF20843"/>
    </source>
</evidence>
<evidence type="ECO:0000259" key="4">
    <source>
        <dbReference type="Pfam" id="PF12768"/>
    </source>
</evidence>
<name>A0A367KNJ1_RHIST</name>
<evidence type="ECO:0000313" key="8">
    <source>
        <dbReference type="Proteomes" id="UP000253551"/>
    </source>
</evidence>
<feature type="domain" description="Rax2-like C-terminal" evidence="4">
    <location>
        <begin position="850"/>
        <end position="1084"/>
    </location>
</feature>
<dbReference type="Gene3D" id="2.120.10.80">
    <property type="entry name" value="Kelch-type beta propeller"/>
    <property type="match status" value="1"/>
</dbReference>
<feature type="compositionally biased region" description="Basic and acidic residues" evidence="1">
    <location>
        <begin position="1178"/>
        <end position="1187"/>
    </location>
</feature>
<feature type="compositionally biased region" description="Polar residues" evidence="1">
    <location>
        <begin position="1217"/>
        <end position="1238"/>
    </location>
</feature>
<feature type="transmembrane region" description="Helical" evidence="2">
    <location>
        <begin position="1103"/>
        <end position="1129"/>
    </location>
</feature>
<feature type="domain" description="Rax2-like second" evidence="5">
    <location>
        <begin position="224"/>
        <end position="368"/>
    </location>
</feature>
<protein>
    <submittedName>
        <fullName evidence="7">Uncharacterized protein</fullName>
    </submittedName>
</protein>
<dbReference type="InterPro" id="IPR048266">
    <property type="entry name" value="Rax2-like_second"/>
</dbReference>
<feature type="region of interest" description="Disordered" evidence="1">
    <location>
        <begin position="1215"/>
        <end position="1238"/>
    </location>
</feature>
<dbReference type="Pfam" id="PF20843">
    <property type="entry name" value="Rax2_3"/>
    <property type="match status" value="1"/>
</dbReference>
<organism evidence="7 8">
    <name type="scientific">Rhizopus stolonifer</name>
    <name type="common">Rhizopus nigricans</name>
    <dbReference type="NCBI Taxonomy" id="4846"/>
    <lineage>
        <taxon>Eukaryota</taxon>
        <taxon>Fungi</taxon>
        <taxon>Fungi incertae sedis</taxon>
        <taxon>Mucoromycota</taxon>
        <taxon>Mucoromycotina</taxon>
        <taxon>Mucoromycetes</taxon>
        <taxon>Mucorales</taxon>
        <taxon>Mucorineae</taxon>
        <taxon>Rhizopodaceae</taxon>
        <taxon>Rhizopus</taxon>
    </lineage>
</organism>
<dbReference type="GO" id="GO:1902929">
    <property type="term" value="C:plasma membrane of growing cell tip"/>
    <property type="evidence" value="ECO:0007669"/>
    <property type="project" value="TreeGrafter"/>
</dbReference>
<keyword evidence="2" id="KW-1133">Transmembrane helix</keyword>
<dbReference type="OrthoDB" id="2503993at2759"/>
<dbReference type="Pfam" id="PF12768">
    <property type="entry name" value="Rax2"/>
    <property type="match status" value="1"/>
</dbReference>
<evidence type="ECO:0000313" key="7">
    <source>
        <dbReference type="EMBL" id="RCI03412.1"/>
    </source>
</evidence>
<dbReference type="PANTHER" id="PTHR31778">
    <property type="entry name" value="BUD SITE SELECTION PROTEIN RAX2"/>
    <property type="match status" value="1"/>
</dbReference>
<feature type="chain" id="PRO_5017008238" evidence="3">
    <location>
        <begin position="27"/>
        <end position="1423"/>
    </location>
</feature>
<dbReference type="EMBL" id="PJQM01001029">
    <property type="protein sequence ID" value="RCI03412.1"/>
    <property type="molecule type" value="Genomic_DNA"/>
</dbReference>
<dbReference type="SUPFAM" id="SSF101898">
    <property type="entry name" value="NHL repeat"/>
    <property type="match status" value="1"/>
</dbReference>
<feature type="region of interest" description="Disordered" evidence="1">
    <location>
        <begin position="1139"/>
        <end position="1190"/>
    </location>
</feature>
<feature type="signal peptide" evidence="3">
    <location>
        <begin position="1"/>
        <end position="26"/>
    </location>
</feature>
<dbReference type="Proteomes" id="UP000253551">
    <property type="component" value="Unassembled WGS sequence"/>
</dbReference>
<dbReference type="STRING" id="4846.A0A367KNJ1"/>
<keyword evidence="3" id="KW-0732">Signal</keyword>
<feature type="compositionally biased region" description="Acidic residues" evidence="1">
    <location>
        <begin position="1167"/>
        <end position="1177"/>
    </location>
</feature>
<evidence type="ECO:0000256" key="2">
    <source>
        <dbReference type="SAM" id="Phobius"/>
    </source>
</evidence>
<dbReference type="PANTHER" id="PTHR31778:SF2">
    <property type="entry name" value="BUD SITE SELECTION PROTEIN RAX2"/>
    <property type="match status" value="1"/>
</dbReference>
<dbReference type="InterPro" id="IPR015915">
    <property type="entry name" value="Kelch-typ_b-propeller"/>
</dbReference>
<dbReference type="Pfam" id="PF20842">
    <property type="entry name" value="Rax2_2"/>
    <property type="match status" value="1"/>
</dbReference>
<keyword evidence="8" id="KW-1185">Reference proteome</keyword>
<keyword evidence="2" id="KW-0812">Transmembrane</keyword>
<reference evidence="7 8" key="1">
    <citation type="journal article" date="2018" name="G3 (Bethesda)">
        <title>Phylogenetic and Phylogenomic Definition of Rhizopus Species.</title>
        <authorList>
            <person name="Gryganskyi A.P."/>
            <person name="Golan J."/>
            <person name="Dolatabadi S."/>
            <person name="Mondo S."/>
            <person name="Robb S."/>
            <person name="Idnurm A."/>
            <person name="Muszewska A."/>
            <person name="Steczkiewicz K."/>
            <person name="Masonjones S."/>
            <person name="Liao H.L."/>
            <person name="Gajdeczka M.T."/>
            <person name="Anike F."/>
            <person name="Vuek A."/>
            <person name="Anishchenko I.M."/>
            <person name="Voigt K."/>
            <person name="de Hoog G.S."/>
            <person name="Smith M.E."/>
            <person name="Heitman J."/>
            <person name="Vilgalys R."/>
            <person name="Stajich J.E."/>
        </authorList>
    </citation>
    <scope>NUCLEOTIDE SEQUENCE [LARGE SCALE GENOMIC DNA]</scope>
    <source>
        <strain evidence="7 8">LSU 92-RS-03</strain>
    </source>
</reference>
<feature type="domain" description="Rax2-like third" evidence="6">
    <location>
        <begin position="390"/>
        <end position="527"/>
    </location>
</feature>
<keyword evidence="2" id="KW-0472">Membrane</keyword>
<dbReference type="InterPro" id="IPR048265">
    <property type="entry name" value="Rax2-like_third"/>
</dbReference>